<keyword evidence="8" id="KW-1003">Cell membrane</keyword>
<dbReference type="GO" id="GO:0005886">
    <property type="term" value="C:plasma membrane"/>
    <property type="evidence" value="ECO:0007669"/>
    <property type="project" value="UniProtKB-SubCell"/>
</dbReference>
<dbReference type="HAMAP" id="MF_00530">
    <property type="entry name" value="ATP_synth_epsil_bac"/>
    <property type="match status" value="1"/>
</dbReference>
<evidence type="ECO:0000256" key="6">
    <source>
        <dbReference type="ARBA" id="ARBA00023196"/>
    </source>
</evidence>
<evidence type="ECO:0000256" key="7">
    <source>
        <dbReference type="ARBA" id="ARBA00023310"/>
    </source>
</evidence>
<evidence type="ECO:0000259" key="10">
    <source>
        <dbReference type="Pfam" id="PF00401"/>
    </source>
</evidence>
<evidence type="ECO:0000313" key="13">
    <source>
        <dbReference type="Proteomes" id="UP000176413"/>
    </source>
</evidence>
<dbReference type="EMBL" id="MFQA01000033">
    <property type="protein sequence ID" value="OGH68724.1"/>
    <property type="molecule type" value="Genomic_DNA"/>
</dbReference>
<reference evidence="12 13" key="1">
    <citation type="journal article" date="2016" name="Nat. Commun.">
        <title>Thousands of microbial genomes shed light on interconnected biogeochemical processes in an aquifer system.</title>
        <authorList>
            <person name="Anantharaman K."/>
            <person name="Brown C.T."/>
            <person name="Hug L.A."/>
            <person name="Sharon I."/>
            <person name="Castelle C.J."/>
            <person name="Probst A.J."/>
            <person name="Thomas B.C."/>
            <person name="Singh A."/>
            <person name="Wilkins M.J."/>
            <person name="Karaoz U."/>
            <person name="Brodie E.L."/>
            <person name="Williams K.H."/>
            <person name="Hubbard S.S."/>
            <person name="Banfield J.F."/>
        </authorList>
    </citation>
    <scope>NUCLEOTIDE SEQUENCE [LARGE SCALE GENOMIC DNA]</scope>
</reference>
<evidence type="ECO:0000313" key="12">
    <source>
        <dbReference type="EMBL" id="OGH68724.1"/>
    </source>
</evidence>
<dbReference type="GO" id="GO:0005524">
    <property type="term" value="F:ATP binding"/>
    <property type="evidence" value="ECO:0007669"/>
    <property type="project" value="UniProtKB-UniRule"/>
</dbReference>
<dbReference type="GO" id="GO:0046933">
    <property type="term" value="F:proton-transporting ATP synthase activity, rotational mechanism"/>
    <property type="evidence" value="ECO:0007669"/>
    <property type="project" value="UniProtKB-UniRule"/>
</dbReference>
<dbReference type="PANTHER" id="PTHR13822:SF10">
    <property type="entry name" value="ATP SYNTHASE EPSILON CHAIN, CHLOROPLASTIC"/>
    <property type="match status" value="1"/>
</dbReference>
<dbReference type="InterPro" id="IPR036794">
    <property type="entry name" value="ATP_F1_dsu/esu_C_sf"/>
</dbReference>
<dbReference type="InterPro" id="IPR020547">
    <property type="entry name" value="ATP_synth_F1_esu_C"/>
</dbReference>
<keyword evidence="3 8" id="KW-0813">Transport</keyword>
<feature type="domain" description="ATP synthase F1 complex delta/epsilon subunit N-terminal" evidence="11">
    <location>
        <begin position="3"/>
        <end position="82"/>
    </location>
</feature>
<protein>
    <recommendedName>
        <fullName evidence="8">ATP synthase epsilon chain</fullName>
    </recommendedName>
    <alternativeName>
        <fullName evidence="8">ATP synthase F1 sector epsilon subunit</fullName>
    </alternativeName>
    <alternativeName>
        <fullName evidence="8">F-ATPase epsilon subunit</fullName>
    </alternativeName>
</protein>
<keyword evidence="4 8" id="KW-0406">Ion transport</keyword>
<dbReference type="Pfam" id="PF02823">
    <property type="entry name" value="ATP-synt_DE_N"/>
    <property type="match status" value="1"/>
</dbReference>
<dbReference type="Gene3D" id="2.60.15.10">
    <property type="entry name" value="F0F1 ATP synthase delta/epsilon subunit, N-terminal"/>
    <property type="match status" value="1"/>
</dbReference>
<dbReference type="SUPFAM" id="SSF51344">
    <property type="entry name" value="Epsilon subunit of F1F0-ATP synthase N-terminal domain"/>
    <property type="match status" value="1"/>
</dbReference>
<comment type="similarity">
    <text evidence="2 8 9">Belongs to the ATPase epsilon chain family.</text>
</comment>
<comment type="subunit">
    <text evidence="8 9">F-type ATPases have 2 components, CF(1) - the catalytic core - and CF(0) - the membrane proton channel. CF(1) has five subunits: alpha(3), beta(3), gamma(1), delta(1), epsilon(1). CF(0) has three main subunits: a, b and c.</text>
</comment>
<dbReference type="Pfam" id="PF00401">
    <property type="entry name" value="ATP-synt_DE"/>
    <property type="match status" value="1"/>
</dbReference>
<sequence>MHMHFQIITPEREVFSDEIDQISLMTEDGEITVLPHHIPLVTNLKPGELRYKKKTEEITLAVSGGFGVVRPNGSVIVLADTAEHAHEIDLKRAEEARSRAAKLMEESRNKEDINYTSLALKLEKELTRLRVGNRYRKLP</sequence>
<dbReference type="InterPro" id="IPR036771">
    <property type="entry name" value="ATPsynth_dsu/esu_N"/>
</dbReference>
<dbReference type="InterPro" id="IPR001469">
    <property type="entry name" value="ATP_synth_F1_dsu/esu"/>
</dbReference>
<dbReference type="SUPFAM" id="SSF46604">
    <property type="entry name" value="Epsilon subunit of F1F0-ATP synthase C-terminal domain"/>
    <property type="match status" value="1"/>
</dbReference>
<comment type="function">
    <text evidence="8">Produces ATP from ADP in the presence of a proton gradient across the membrane.</text>
</comment>
<name>A0A1F6MAT3_9BACT</name>
<evidence type="ECO:0000256" key="9">
    <source>
        <dbReference type="RuleBase" id="RU003656"/>
    </source>
</evidence>
<dbReference type="NCBIfam" id="TIGR01216">
    <property type="entry name" value="ATP_synt_epsi"/>
    <property type="match status" value="1"/>
</dbReference>
<organism evidence="12 13">
    <name type="scientific">Candidatus Magasanikbacteria bacterium RIFCSPHIGHO2_02_FULL_45_10</name>
    <dbReference type="NCBI Taxonomy" id="1798679"/>
    <lineage>
        <taxon>Bacteria</taxon>
        <taxon>Candidatus Magasanikiibacteriota</taxon>
    </lineage>
</organism>
<comment type="caution">
    <text evidence="12">The sequence shown here is derived from an EMBL/GenBank/DDBJ whole genome shotgun (WGS) entry which is preliminary data.</text>
</comment>
<evidence type="ECO:0000256" key="2">
    <source>
        <dbReference type="ARBA" id="ARBA00005712"/>
    </source>
</evidence>
<feature type="domain" description="ATP synthase epsilon subunit C-terminal" evidence="10">
    <location>
        <begin position="87"/>
        <end position="131"/>
    </location>
</feature>
<proteinExistence type="inferred from homology"/>
<keyword evidence="5 8" id="KW-0472">Membrane</keyword>
<evidence type="ECO:0000256" key="3">
    <source>
        <dbReference type="ARBA" id="ARBA00022448"/>
    </source>
</evidence>
<dbReference type="CDD" id="cd12152">
    <property type="entry name" value="F1-ATPase_delta"/>
    <property type="match status" value="1"/>
</dbReference>
<dbReference type="PANTHER" id="PTHR13822">
    <property type="entry name" value="ATP SYNTHASE DELTA/EPSILON CHAIN"/>
    <property type="match status" value="1"/>
</dbReference>
<keyword evidence="8" id="KW-0375">Hydrogen ion transport</keyword>
<keyword evidence="7 8" id="KW-0066">ATP synthesis</keyword>
<evidence type="ECO:0000256" key="5">
    <source>
        <dbReference type="ARBA" id="ARBA00023136"/>
    </source>
</evidence>
<evidence type="ECO:0000259" key="11">
    <source>
        <dbReference type="Pfam" id="PF02823"/>
    </source>
</evidence>
<dbReference type="InterPro" id="IPR020546">
    <property type="entry name" value="ATP_synth_F1_dsu/esu_N"/>
</dbReference>
<keyword evidence="6 8" id="KW-0139">CF(1)</keyword>
<dbReference type="Gene3D" id="1.20.5.440">
    <property type="entry name" value="ATP synthase delta/epsilon subunit, C-terminal domain"/>
    <property type="match status" value="1"/>
</dbReference>
<evidence type="ECO:0000256" key="4">
    <source>
        <dbReference type="ARBA" id="ARBA00023065"/>
    </source>
</evidence>
<evidence type="ECO:0000256" key="1">
    <source>
        <dbReference type="ARBA" id="ARBA00004202"/>
    </source>
</evidence>
<gene>
    <name evidence="8" type="primary">atpC</name>
    <name evidence="12" type="ORF">A3D53_01650</name>
</gene>
<dbReference type="GO" id="GO:0045259">
    <property type="term" value="C:proton-transporting ATP synthase complex"/>
    <property type="evidence" value="ECO:0007669"/>
    <property type="project" value="UniProtKB-KW"/>
</dbReference>
<dbReference type="Proteomes" id="UP000176413">
    <property type="component" value="Unassembled WGS sequence"/>
</dbReference>
<evidence type="ECO:0000256" key="8">
    <source>
        <dbReference type="HAMAP-Rule" id="MF_00530"/>
    </source>
</evidence>
<comment type="subcellular location">
    <subcellularLocation>
        <location evidence="1 8">Cell membrane</location>
        <topology evidence="1 8">Peripheral membrane protein</topology>
    </subcellularLocation>
</comment>
<dbReference type="AlphaFoldDB" id="A0A1F6MAT3"/>
<accession>A0A1F6MAT3</accession>